<gene>
    <name evidence="7" type="ORF">SAMN05216244_3316</name>
</gene>
<accession>A0A1G9VK62</accession>
<sequence>MNIVSSAEIPKNMQDHFTATYPSHQFRFCSGMKKAKPYVQSADILLTYGEDLNDELIEQADELKWIMVLSAGIDEMPFEAIKKKGIIVTNSRGIHKIPMAEYAIGMLLQVCRNAELFIDSQRNHQWARGERAGLQEISNKTMVIVGAGAIGQELARLAKAFRMKTIGVSHSGTEKSYFDEMYTQKDLATVLPNADFVVSILPSTKETRGFFRNEHFEKMSATAIFLNMGRGDAVTSETILDALDRGEIAHAILDVFEQEPLPADHPLWDHEKVTMTPHVSGASPEYLPRAMDIFEENLEKYVSGDQQLVNTIQLDRGY</sequence>
<evidence type="ECO:0000259" key="6">
    <source>
        <dbReference type="Pfam" id="PF02826"/>
    </source>
</evidence>
<dbReference type="STRING" id="482461.SAMN05216244_3316"/>
<dbReference type="GO" id="GO:0016616">
    <property type="term" value="F:oxidoreductase activity, acting on the CH-OH group of donors, NAD or NADP as acceptor"/>
    <property type="evidence" value="ECO:0007669"/>
    <property type="project" value="InterPro"/>
</dbReference>
<dbReference type="Proteomes" id="UP000182347">
    <property type="component" value="Unassembled WGS sequence"/>
</dbReference>
<dbReference type="Pfam" id="PF00389">
    <property type="entry name" value="2-Hacid_dh"/>
    <property type="match status" value="1"/>
</dbReference>
<evidence type="ECO:0000313" key="8">
    <source>
        <dbReference type="Proteomes" id="UP000182347"/>
    </source>
</evidence>
<dbReference type="FunFam" id="3.40.50.720:FF:000363">
    <property type="entry name" value="D-isomer specific 2-hydroxyacid dehydrogenase"/>
    <property type="match status" value="1"/>
</dbReference>
<feature type="domain" description="D-isomer specific 2-hydroxyacid dehydrogenase catalytic" evidence="5">
    <location>
        <begin position="16"/>
        <end position="305"/>
    </location>
</feature>
<evidence type="ECO:0000313" key="7">
    <source>
        <dbReference type="EMBL" id="SDM72559.1"/>
    </source>
</evidence>
<dbReference type="Pfam" id="PF02826">
    <property type="entry name" value="2-Hacid_dh_C"/>
    <property type="match status" value="1"/>
</dbReference>
<dbReference type="GO" id="GO:0051287">
    <property type="term" value="F:NAD binding"/>
    <property type="evidence" value="ECO:0007669"/>
    <property type="project" value="InterPro"/>
</dbReference>
<keyword evidence="3" id="KW-0520">NAD</keyword>
<dbReference type="SUPFAM" id="SSF52283">
    <property type="entry name" value="Formate/glycerate dehydrogenase catalytic domain-like"/>
    <property type="match status" value="1"/>
</dbReference>
<reference evidence="8" key="1">
    <citation type="submission" date="2016-10" db="EMBL/GenBank/DDBJ databases">
        <authorList>
            <person name="Varghese N."/>
            <person name="Submissions S."/>
        </authorList>
    </citation>
    <scope>NUCLEOTIDE SEQUENCE [LARGE SCALE GENOMIC DNA]</scope>
    <source>
        <strain evidence="8">CGMCC 1.6199</strain>
    </source>
</reference>
<name>A0A1G9VK62_9BACI</name>
<dbReference type="InterPro" id="IPR006139">
    <property type="entry name" value="D-isomer_2_OHA_DH_cat_dom"/>
</dbReference>
<comment type="similarity">
    <text evidence="1 4">Belongs to the D-isomer specific 2-hydroxyacid dehydrogenase family.</text>
</comment>
<dbReference type="InterPro" id="IPR036291">
    <property type="entry name" value="NAD(P)-bd_dom_sf"/>
</dbReference>
<dbReference type="InterPro" id="IPR006140">
    <property type="entry name" value="D-isomer_DH_NAD-bd"/>
</dbReference>
<evidence type="ECO:0000256" key="2">
    <source>
        <dbReference type="ARBA" id="ARBA00023002"/>
    </source>
</evidence>
<dbReference type="EMBL" id="FNHF01000004">
    <property type="protein sequence ID" value="SDM72559.1"/>
    <property type="molecule type" value="Genomic_DNA"/>
</dbReference>
<evidence type="ECO:0000256" key="3">
    <source>
        <dbReference type="ARBA" id="ARBA00023027"/>
    </source>
</evidence>
<dbReference type="SUPFAM" id="SSF51735">
    <property type="entry name" value="NAD(P)-binding Rossmann-fold domains"/>
    <property type="match status" value="1"/>
</dbReference>
<keyword evidence="8" id="KW-1185">Reference proteome</keyword>
<proteinExistence type="inferred from homology"/>
<dbReference type="PANTHER" id="PTHR43333:SF1">
    <property type="entry name" value="D-ISOMER SPECIFIC 2-HYDROXYACID DEHYDROGENASE NAD-BINDING DOMAIN-CONTAINING PROTEIN"/>
    <property type="match status" value="1"/>
</dbReference>
<dbReference type="RefSeq" id="WP_074600366.1">
    <property type="nucleotide sequence ID" value="NZ_FNHF01000004.1"/>
</dbReference>
<dbReference type="AlphaFoldDB" id="A0A1G9VK62"/>
<dbReference type="OrthoDB" id="9805416at2"/>
<evidence type="ECO:0000256" key="1">
    <source>
        <dbReference type="ARBA" id="ARBA00005854"/>
    </source>
</evidence>
<dbReference type="CDD" id="cd05300">
    <property type="entry name" value="2-Hacid_dh_1"/>
    <property type="match status" value="1"/>
</dbReference>
<keyword evidence="2 4" id="KW-0560">Oxidoreductase</keyword>
<organism evidence="7 8">
    <name type="scientific">Sediminibacillus halophilus</name>
    <dbReference type="NCBI Taxonomy" id="482461"/>
    <lineage>
        <taxon>Bacteria</taxon>
        <taxon>Bacillati</taxon>
        <taxon>Bacillota</taxon>
        <taxon>Bacilli</taxon>
        <taxon>Bacillales</taxon>
        <taxon>Bacillaceae</taxon>
        <taxon>Sediminibacillus</taxon>
    </lineage>
</organism>
<feature type="domain" description="D-isomer specific 2-hydroxyacid dehydrogenase NAD-binding" evidence="6">
    <location>
        <begin position="104"/>
        <end position="280"/>
    </location>
</feature>
<evidence type="ECO:0000259" key="5">
    <source>
        <dbReference type="Pfam" id="PF00389"/>
    </source>
</evidence>
<evidence type="ECO:0000256" key="4">
    <source>
        <dbReference type="RuleBase" id="RU003719"/>
    </source>
</evidence>
<protein>
    <submittedName>
        <fullName evidence="7">Phosphoglycerate dehydrogenase</fullName>
    </submittedName>
</protein>
<dbReference type="PANTHER" id="PTHR43333">
    <property type="entry name" value="2-HACID_DH_C DOMAIN-CONTAINING PROTEIN"/>
    <property type="match status" value="1"/>
</dbReference>
<dbReference type="Gene3D" id="3.40.50.720">
    <property type="entry name" value="NAD(P)-binding Rossmann-like Domain"/>
    <property type="match status" value="2"/>
</dbReference>